<keyword evidence="2" id="KW-1185">Reference proteome</keyword>
<dbReference type="EMBL" id="BMKR01000001">
    <property type="protein sequence ID" value="GGF61112.1"/>
    <property type="molecule type" value="Genomic_DNA"/>
</dbReference>
<gene>
    <name evidence="1" type="ORF">GCM10010912_02900</name>
</gene>
<comment type="caution">
    <text evidence="1">The sequence shown here is derived from an EMBL/GenBank/DDBJ whole genome shotgun (WGS) entry which is preliminary data.</text>
</comment>
<dbReference type="RefSeq" id="WP_189021823.1">
    <property type="nucleotide sequence ID" value="NZ_BMKR01000001.1"/>
</dbReference>
<reference evidence="1" key="2">
    <citation type="submission" date="2020-09" db="EMBL/GenBank/DDBJ databases">
        <authorList>
            <person name="Sun Q."/>
            <person name="Zhou Y."/>
        </authorList>
    </citation>
    <scope>NUCLEOTIDE SEQUENCE</scope>
    <source>
        <strain evidence="1">CGMCC 1.16134</strain>
    </source>
</reference>
<dbReference type="SUPFAM" id="SSF55729">
    <property type="entry name" value="Acyl-CoA N-acyltransferases (Nat)"/>
    <property type="match status" value="1"/>
</dbReference>
<accession>A0A917BYH9</accession>
<dbReference type="InterPro" id="IPR016181">
    <property type="entry name" value="Acyl_CoA_acyltransferase"/>
</dbReference>
<evidence type="ECO:0000313" key="2">
    <source>
        <dbReference type="Proteomes" id="UP000637643"/>
    </source>
</evidence>
<reference evidence="1" key="1">
    <citation type="journal article" date="2014" name="Int. J. Syst. Evol. Microbiol.">
        <title>Complete genome sequence of Corynebacterium casei LMG S-19264T (=DSM 44701T), isolated from a smear-ripened cheese.</title>
        <authorList>
            <consortium name="US DOE Joint Genome Institute (JGI-PGF)"/>
            <person name="Walter F."/>
            <person name="Albersmeier A."/>
            <person name="Kalinowski J."/>
            <person name="Ruckert C."/>
        </authorList>
    </citation>
    <scope>NUCLEOTIDE SEQUENCE</scope>
    <source>
        <strain evidence="1">CGMCC 1.16134</strain>
    </source>
</reference>
<name>A0A917BYH9_9BACL</name>
<organism evidence="1 2">
    <name type="scientific">Paenibacillus albidus</name>
    <dbReference type="NCBI Taxonomy" id="2041023"/>
    <lineage>
        <taxon>Bacteria</taxon>
        <taxon>Bacillati</taxon>
        <taxon>Bacillota</taxon>
        <taxon>Bacilli</taxon>
        <taxon>Bacillales</taxon>
        <taxon>Paenibacillaceae</taxon>
        <taxon>Paenibacillus</taxon>
    </lineage>
</organism>
<sequence>MKIEYDFGGSGENLAEFSLYFIRHRKAFSRNFTLEKALLHLLETLSVSELLLLRDEQRAIVGYASFRRQQLDGQPDPQGEVAFVDSVVLEEDHRSSRVFVRSFRELVRYMLENYRGVQFFQFHALADQPYLNRLYGKFAEITGQAEGIHGPENIYTVDIAKLHSYLTSFK</sequence>
<evidence type="ECO:0000313" key="1">
    <source>
        <dbReference type="EMBL" id="GGF61112.1"/>
    </source>
</evidence>
<proteinExistence type="predicted"/>
<protein>
    <submittedName>
        <fullName evidence="1">Uncharacterized protein</fullName>
    </submittedName>
</protein>
<dbReference type="Gene3D" id="3.40.630.30">
    <property type="match status" value="1"/>
</dbReference>
<dbReference type="AlphaFoldDB" id="A0A917BYH9"/>
<dbReference type="Proteomes" id="UP000637643">
    <property type="component" value="Unassembled WGS sequence"/>
</dbReference>